<dbReference type="GO" id="GO:0065002">
    <property type="term" value="P:intracellular protein transmembrane transport"/>
    <property type="evidence" value="ECO:0007669"/>
    <property type="project" value="UniProtKB-UniRule"/>
</dbReference>
<dbReference type="Gene3D" id="3.30.70.3220">
    <property type="match status" value="1"/>
</dbReference>
<dbReference type="RefSeq" id="WP_213498267.1">
    <property type="nucleotide sequence ID" value="NZ_CP074694.1"/>
</dbReference>
<dbReference type="InterPro" id="IPR005791">
    <property type="entry name" value="SecD"/>
</dbReference>
<evidence type="ECO:0000259" key="10">
    <source>
        <dbReference type="Pfam" id="PF02355"/>
    </source>
</evidence>
<dbReference type="AlphaFoldDB" id="A0A8E6B8L9"/>
<feature type="domain" description="Protein export membrane protein SecD/SecF C-terminal" evidence="10">
    <location>
        <begin position="884"/>
        <end position="1072"/>
    </location>
</feature>
<feature type="transmembrane region" description="Helical" evidence="9">
    <location>
        <begin position="604"/>
        <end position="628"/>
    </location>
</feature>
<keyword evidence="3 9" id="KW-1003">Cell membrane</keyword>
<dbReference type="KEGG" id="tsph:KIH39_05540"/>
<feature type="transmembrane region" description="Helical" evidence="9">
    <location>
        <begin position="927"/>
        <end position="953"/>
    </location>
</feature>
<keyword evidence="2 9" id="KW-0813">Transport</keyword>
<dbReference type="Proteomes" id="UP000676194">
    <property type="component" value="Chromosome"/>
</dbReference>
<evidence type="ECO:0000256" key="1">
    <source>
        <dbReference type="ARBA" id="ARBA00004651"/>
    </source>
</evidence>
<dbReference type="HAMAP" id="MF_01464_B">
    <property type="entry name" value="SecF_B"/>
    <property type="match status" value="1"/>
</dbReference>
<feature type="transmembrane region" description="Helical" evidence="9">
    <location>
        <begin position="560"/>
        <end position="583"/>
    </location>
</feature>
<dbReference type="EMBL" id="CP074694">
    <property type="protein sequence ID" value="QVL33377.1"/>
    <property type="molecule type" value="Genomic_DNA"/>
</dbReference>
<gene>
    <name evidence="12" type="primary">secD</name>
    <name evidence="9" type="synonym">secF</name>
    <name evidence="12" type="ORF">KIH39_05540</name>
</gene>
<comment type="caution">
    <text evidence="9">Lacks conserved residue(s) required for the propagation of feature annotation.</text>
</comment>
<dbReference type="GO" id="GO:0006605">
    <property type="term" value="P:protein targeting"/>
    <property type="evidence" value="ECO:0007669"/>
    <property type="project" value="UniProtKB-UniRule"/>
</dbReference>
<dbReference type="InterPro" id="IPR048634">
    <property type="entry name" value="SecD_SecF_C"/>
</dbReference>
<feature type="transmembrane region" description="Helical" evidence="9">
    <location>
        <begin position="460"/>
        <end position="480"/>
    </location>
</feature>
<dbReference type="InterPro" id="IPR055344">
    <property type="entry name" value="SecD_SecF_C_bact"/>
</dbReference>
<dbReference type="Gene3D" id="3.30.1360.200">
    <property type="match status" value="1"/>
</dbReference>
<feature type="domain" description="SecDF P1 head subdomain" evidence="11">
    <location>
        <begin position="319"/>
        <end position="408"/>
    </location>
</feature>
<comment type="subcellular location">
    <subcellularLocation>
        <location evidence="1 9">Cell membrane</location>
        <topology evidence="1 9">Multi-pass membrane protein</topology>
    </subcellularLocation>
</comment>
<dbReference type="GO" id="GO:0043952">
    <property type="term" value="P:protein transport by the Sec complex"/>
    <property type="evidence" value="ECO:0007669"/>
    <property type="project" value="UniProtKB-UniRule"/>
</dbReference>
<dbReference type="InterPro" id="IPR005665">
    <property type="entry name" value="SecF_bac"/>
</dbReference>
<reference evidence="12" key="1">
    <citation type="submission" date="2021-05" db="EMBL/GenBank/DDBJ databases">
        <title>Complete genome sequence of the cellulolytic planctomycete Telmatocola sphagniphila SP2T and characterization of the first cellulase from planctomycetes.</title>
        <authorList>
            <person name="Rakitin A.L."/>
            <person name="Beletsky A.V."/>
            <person name="Naumoff D.G."/>
            <person name="Kulichevskaya I.S."/>
            <person name="Mardanov A.V."/>
            <person name="Ravin N.V."/>
            <person name="Dedysh S.N."/>
        </authorList>
    </citation>
    <scope>NUCLEOTIDE SEQUENCE</scope>
    <source>
        <strain evidence="12">SP2T</strain>
    </source>
</reference>
<evidence type="ECO:0000313" key="12">
    <source>
        <dbReference type="EMBL" id="QVL33377.1"/>
    </source>
</evidence>
<feature type="transmembrane region" description="Helical" evidence="9">
    <location>
        <begin position="434"/>
        <end position="453"/>
    </location>
</feature>
<evidence type="ECO:0000256" key="7">
    <source>
        <dbReference type="ARBA" id="ARBA00023010"/>
    </source>
</evidence>
<dbReference type="Pfam" id="PF22599">
    <property type="entry name" value="SecDF_P1_head"/>
    <property type="match status" value="1"/>
</dbReference>
<dbReference type="PANTHER" id="PTHR30081">
    <property type="entry name" value="PROTEIN-EXPORT MEMBRANE PROTEIN SEC"/>
    <property type="match status" value="1"/>
</dbReference>
<sequence length="1092" mass="119381">MQRNFSRRTILCLIPLLIATLLVGRAYMKYRDSGQGFKLGIDLVGGTILVYELDQTVSKAGEGSAADVDMKELAAALKRRLDPADLKNVTIRPVGSGKKRIEIILPTVAKQFGGDQSTGDADSKVGTGKKNLNQEEIEEFKKLIQAVGSLEFRMLANDADTDDKKGIQAAQEYLENPANKDILERAAIDGVPPPGPSAPDGEFLALNEPATYSWAPIDDRYRTSLGLQNANEGKGDLWMKVAEARKEGKAYLQVNRGNGDEGEGQVSSMLIYSRECKSLKLSQQQREERKYEYFILTRSSDSLKVGGSVTITAREGNGFSNKGRNFLEFTLNSAGSSQFAKLTRKNKPSGDATGTKQMRQFAIILDGLITSAPQINSPITGGSGIIEVGSIKDVREIVQILKSGALPASLKPLPVSENTIGATLGEDTIKSGTWAVFLAFVAVLIFMVIYYRFAGLVASLALLANLLLTVGFMVAVNATFTLPGLAGLVLMLGMAVDANVLIYERLREERDRGNSIATALRNGYDRAFPTIIDTHLSSIFTAIVLYTVGNDQLKGFGVSLTAGLIISLFTSLFMTRLIFDYCLHRNWLKQLRMLRFFSKPSIDFMAIRKLMFTATAILTILGLGLFLARGSNGLNVDFVGGTAYGGQFKTEKSISELRHLLSDERQKTLLAIDSVKSVEDPSGKFKNIYAIKYKDGSEQQVTLANPPLGETTEQKEAAVAKRASQLPDWSVEQIFLQSQSGSNSRYFTVRTTEMEPELVQIALDRLCREGDTAAGASLLLTTDFTITPKDKHWLLNFIDPTTKEPVPTSPSFVKTLLEREFRTKAPEVGNADLIDVRGEGAAIEGRYTTMRFDLADNPIARKLNAQEVESLLKSGEAAFASRPQPERLETFDSTLADETKNRAVYAILASWLAILLYLWFRFGSWTFGAAAVICLIHDLCFTLGAIAICYYVHDTAFGKLLGLKDFKIDLPAVAALLTLVGYSVNDTIVVFDRIREVRGKNPKLTEQMINDSVNQTLSRTLLASLTTWLVVIVLYAFGGDGVHLFAFVMVIGVIVGTYSSIYIASPLLLIFGEGVEPETQATRALAAAAAKA</sequence>
<keyword evidence="13" id="KW-1185">Reference proteome</keyword>
<evidence type="ECO:0000256" key="8">
    <source>
        <dbReference type="ARBA" id="ARBA00023136"/>
    </source>
</evidence>
<dbReference type="NCBIfam" id="TIGR01129">
    <property type="entry name" value="secD"/>
    <property type="match status" value="1"/>
</dbReference>
<evidence type="ECO:0000256" key="3">
    <source>
        <dbReference type="ARBA" id="ARBA00022475"/>
    </source>
</evidence>
<dbReference type="PANTHER" id="PTHR30081:SF1">
    <property type="entry name" value="PROTEIN TRANSLOCASE SUBUNIT SECD"/>
    <property type="match status" value="1"/>
</dbReference>
<evidence type="ECO:0000256" key="6">
    <source>
        <dbReference type="ARBA" id="ARBA00022989"/>
    </source>
</evidence>
<name>A0A8E6B8L9_9BACT</name>
<evidence type="ECO:0000256" key="9">
    <source>
        <dbReference type="HAMAP-Rule" id="MF_01464"/>
    </source>
</evidence>
<dbReference type="InterPro" id="IPR022645">
    <property type="entry name" value="SecD/SecF_bac"/>
</dbReference>
<dbReference type="GO" id="GO:0015450">
    <property type="term" value="F:protein-transporting ATPase activity"/>
    <property type="evidence" value="ECO:0007669"/>
    <property type="project" value="InterPro"/>
</dbReference>
<keyword evidence="7 9" id="KW-0811">Translocation</keyword>
<proteinExistence type="inferred from homology"/>
<dbReference type="Gene3D" id="1.20.1640.10">
    <property type="entry name" value="Multidrug efflux transporter AcrB transmembrane domain"/>
    <property type="match status" value="2"/>
</dbReference>
<evidence type="ECO:0000256" key="5">
    <source>
        <dbReference type="ARBA" id="ARBA00022927"/>
    </source>
</evidence>
<evidence type="ECO:0000259" key="11">
    <source>
        <dbReference type="Pfam" id="PF22599"/>
    </source>
</evidence>
<evidence type="ECO:0000256" key="2">
    <source>
        <dbReference type="ARBA" id="ARBA00022448"/>
    </source>
</evidence>
<dbReference type="SUPFAM" id="SSF82866">
    <property type="entry name" value="Multidrug efflux transporter AcrB transmembrane domain"/>
    <property type="match status" value="2"/>
</dbReference>
<feature type="transmembrane region" description="Helical" evidence="9">
    <location>
        <begin position="903"/>
        <end position="920"/>
    </location>
</feature>
<dbReference type="InterPro" id="IPR022813">
    <property type="entry name" value="SecD/SecF_arch_bac"/>
</dbReference>
<protein>
    <recommendedName>
        <fullName evidence="9">Protein-export membrane protein SecF</fullName>
    </recommendedName>
</protein>
<dbReference type="GO" id="GO:0005886">
    <property type="term" value="C:plasma membrane"/>
    <property type="evidence" value="ECO:0007669"/>
    <property type="project" value="UniProtKB-SubCell"/>
</dbReference>
<feature type="domain" description="Protein export membrane protein SecD/SecF C-terminal" evidence="10">
    <location>
        <begin position="416"/>
        <end position="579"/>
    </location>
</feature>
<comment type="similarity">
    <text evidence="9">Belongs to the SecD/SecF family. SecF subfamily.</text>
</comment>
<comment type="subunit">
    <text evidence="9">Forms a complex with SecD. Part of the essential Sec protein translocation apparatus which comprises SecA, SecYEG and auxiliary proteins SecDF. Other proteins may also be involved.</text>
</comment>
<feature type="transmembrane region" description="Helical" evidence="9">
    <location>
        <begin position="1044"/>
        <end position="1064"/>
    </location>
</feature>
<dbReference type="Pfam" id="PF07549">
    <property type="entry name" value="Sec_GG"/>
    <property type="match status" value="1"/>
</dbReference>
<feature type="transmembrane region" description="Helical" evidence="9">
    <location>
        <begin position="1020"/>
        <end position="1038"/>
    </location>
</feature>
<keyword evidence="6 9" id="KW-1133">Transmembrane helix</keyword>
<keyword evidence="8 9" id="KW-0472">Membrane</keyword>
<dbReference type="InterPro" id="IPR054384">
    <property type="entry name" value="SecDF_P1_head"/>
</dbReference>
<dbReference type="Pfam" id="PF02355">
    <property type="entry name" value="SecD_SecF_C"/>
    <property type="match status" value="2"/>
</dbReference>
<evidence type="ECO:0000256" key="4">
    <source>
        <dbReference type="ARBA" id="ARBA00022692"/>
    </source>
</evidence>
<dbReference type="NCBIfam" id="TIGR00966">
    <property type="entry name" value="transloc_SecF"/>
    <property type="match status" value="1"/>
</dbReference>
<dbReference type="NCBIfam" id="TIGR00916">
    <property type="entry name" value="2A0604s01"/>
    <property type="match status" value="2"/>
</dbReference>
<organism evidence="12 13">
    <name type="scientific">Telmatocola sphagniphila</name>
    <dbReference type="NCBI Taxonomy" id="1123043"/>
    <lineage>
        <taxon>Bacteria</taxon>
        <taxon>Pseudomonadati</taxon>
        <taxon>Planctomycetota</taxon>
        <taxon>Planctomycetia</taxon>
        <taxon>Gemmatales</taxon>
        <taxon>Gemmataceae</taxon>
    </lineage>
</organism>
<dbReference type="InterPro" id="IPR022646">
    <property type="entry name" value="SecD/SecF_CS"/>
</dbReference>
<keyword evidence="5 9" id="KW-0653">Protein transport</keyword>
<feature type="transmembrane region" description="Helical" evidence="9">
    <location>
        <begin position="486"/>
        <end position="506"/>
    </location>
</feature>
<evidence type="ECO:0000313" key="13">
    <source>
        <dbReference type="Proteomes" id="UP000676194"/>
    </source>
</evidence>
<comment type="function">
    <text evidence="9">Part of the Sec protein translocase complex. Interacts with the SecYEG preprotein conducting channel. SecDF uses the proton motive force (PMF) to complete protein translocation after the ATP-dependent function of SecA.</text>
</comment>
<dbReference type="PRINTS" id="PR01755">
    <property type="entry name" value="SECFTRNLCASE"/>
</dbReference>
<keyword evidence="4 9" id="KW-0812">Transmembrane</keyword>
<accession>A0A8E6B8L9</accession>